<dbReference type="HOGENOM" id="CLU_770789_0_0_2"/>
<dbReference type="STRING" id="195522.BD01_0156"/>
<evidence type="ECO:0000313" key="3">
    <source>
        <dbReference type="Proteomes" id="UP000019434"/>
    </source>
</evidence>
<sequence>MKKSSGRRFLLFIFVSILALIFVPSTASLSETSAPYWFHQGSFVEYKAVSYHRNGGGFVFNASGVPVSVTGPNITVIFKVLNVTGDIARVKVILSVSTGNVTFAPVTVFYPANGTFKPFWNASDVINVTRMSNNLTRVVLKSLTVGGEYEIKLSAGWVYDLHGNPYGHTVLWDGFTKNETFALYYGKRVVITEVKIINATLNTYYSSFPKPNLLVHSTRVVAPDGQISFFDAFYSPGYRICLSFIMDPIPDFHAVGIYGFMWTDDRALAIDKKLNLNYKIVNGVWPQGVILANVTLGESTTPVVSPPEPSKARYLLPIAVGIAVVAGVVTYRRGR</sequence>
<keyword evidence="1" id="KW-1133">Transmembrane helix</keyword>
<dbReference type="AlphaFoldDB" id="W8NRS0"/>
<proteinExistence type="predicted"/>
<dbReference type="EMBL" id="CP007264">
    <property type="protein sequence ID" value="AHL21787.1"/>
    <property type="molecule type" value="Genomic_DNA"/>
</dbReference>
<accession>W8NRS0</accession>
<evidence type="ECO:0000256" key="1">
    <source>
        <dbReference type="SAM" id="Phobius"/>
    </source>
</evidence>
<dbReference type="OrthoDB" id="97597at2157"/>
<protein>
    <submittedName>
        <fullName evidence="2">Uncharacterized protein</fullName>
    </submittedName>
</protein>
<dbReference type="KEGG" id="tnu:BD01_0156"/>
<name>W8NRS0_9EURY</name>
<dbReference type="GeneID" id="24958408"/>
<keyword evidence="1" id="KW-0472">Membrane</keyword>
<organism evidence="2 3">
    <name type="scientific">Thermococcus nautili</name>
    <dbReference type="NCBI Taxonomy" id="195522"/>
    <lineage>
        <taxon>Archaea</taxon>
        <taxon>Methanobacteriati</taxon>
        <taxon>Methanobacteriota</taxon>
        <taxon>Thermococci</taxon>
        <taxon>Thermococcales</taxon>
        <taxon>Thermococcaceae</taxon>
        <taxon>Thermococcus</taxon>
    </lineage>
</organism>
<feature type="transmembrane region" description="Helical" evidence="1">
    <location>
        <begin position="314"/>
        <end position="331"/>
    </location>
</feature>
<dbReference type="Proteomes" id="UP000019434">
    <property type="component" value="Chromosome"/>
</dbReference>
<gene>
    <name evidence="2" type="ORF">BD01_0156</name>
</gene>
<dbReference type="RefSeq" id="WP_042688928.1">
    <property type="nucleotide sequence ID" value="NZ_CP007264.1"/>
</dbReference>
<reference evidence="2 3" key="1">
    <citation type="submission" date="2014-02" db="EMBL/GenBank/DDBJ databases">
        <title>Genome Sequence of an Hyperthermophilic Archaeon, Thermococcus nautili 30-1, producing viral vesicles.</title>
        <authorList>
            <person name="Oberto J."/>
            <person name="Gaudin M."/>
            <person name="Cossu M."/>
            <person name="Gorlas A."/>
            <person name="Slesarev A."/>
            <person name="Marguet E."/>
            <person name="Forterre P."/>
        </authorList>
    </citation>
    <scope>NUCLEOTIDE SEQUENCE [LARGE SCALE GENOMIC DNA]</scope>
    <source>
        <strain evidence="2 3">30-1</strain>
    </source>
</reference>
<keyword evidence="1" id="KW-0812">Transmembrane</keyword>
<keyword evidence="3" id="KW-1185">Reference proteome</keyword>
<evidence type="ECO:0000313" key="2">
    <source>
        <dbReference type="EMBL" id="AHL21787.1"/>
    </source>
</evidence>
<dbReference type="eggNOG" id="arCOG07128">
    <property type="taxonomic scope" value="Archaea"/>
</dbReference>